<protein>
    <submittedName>
        <fullName evidence="1">Uncharacterized protein</fullName>
    </submittedName>
</protein>
<gene>
    <name evidence="1" type="ORF">PXEA_LOCUS2833</name>
</gene>
<dbReference type="EMBL" id="CAAALY010006217">
    <property type="protein sequence ID" value="VEL09393.1"/>
    <property type="molecule type" value="Genomic_DNA"/>
</dbReference>
<accession>A0A448WE07</accession>
<reference evidence="1" key="1">
    <citation type="submission" date="2018-11" db="EMBL/GenBank/DDBJ databases">
        <authorList>
            <consortium name="Pathogen Informatics"/>
        </authorList>
    </citation>
    <scope>NUCLEOTIDE SEQUENCE</scope>
</reference>
<evidence type="ECO:0000313" key="2">
    <source>
        <dbReference type="Proteomes" id="UP000784294"/>
    </source>
</evidence>
<dbReference type="AlphaFoldDB" id="A0A448WE07"/>
<keyword evidence="2" id="KW-1185">Reference proteome</keyword>
<evidence type="ECO:0000313" key="1">
    <source>
        <dbReference type="EMBL" id="VEL09393.1"/>
    </source>
</evidence>
<name>A0A448WE07_9PLAT</name>
<sequence>MFGGVLSKSKAAGQLWSSGKDILVQKIKRGYSSLSNHADQMVIAVYATLAHVPICSAISSRIHGQPVGEQTGQEDVSSSAVP</sequence>
<dbReference type="Proteomes" id="UP000784294">
    <property type="component" value="Unassembled WGS sequence"/>
</dbReference>
<comment type="caution">
    <text evidence="1">The sequence shown here is derived from an EMBL/GenBank/DDBJ whole genome shotgun (WGS) entry which is preliminary data.</text>
</comment>
<proteinExistence type="predicted"/>
<organism evidence="1 2">
    <name type="scientific">Protopolystoma xenopodis</name>
    <dbReference type="NCBI Taxonomy" id="117903"/>
    <lineage>
        <taxon>Eukaryota</taxon>
        <taxon>Metazoa</taxon>
        <taxon>Spiralia</taxon>
        <taxon>Lophotrochozoa</taxon>
        <taxon>Platyhelminthes</taxon>
        <taxon>Monogenea</taxon>
        <taxon>Polyopisthocotylea</taxon>
        <taxon>Polystomatidea</taxon>
        <taxon>Polystomatidae</taxon>
        <taxon>Protopolystoma</taxon>
    </lineage>
</organism>